<dbReference type="Pfam" id="PF01575">
    <property type="entry name" value="MaoC_dehydratas"/>
    <property type="match status" value="1"/>
</dbReference>
<evidence type="ECO:0000256" key="1">
    <source>
        <dbReference type="ARBA" id="ARBA00005254"/>
    </source>
</evidence>
<dbReference type="GO" id="GO:0004300">
    <property type="term" value="F:enoyl-CoA hydratase activity"/>
    <property type="evidence" value="ECO:0007669"/>
    <property type="project" value="TreeGrafter"/>
</dbReference>
<evidence type="ECO:0000313" key="4">
    <source>
        <dbReference type="EMBL" id="PPJ36661.1"/>
    </source>
</evidence>
<dbReference type="RefSeq" id="WP_104377094.1">
    <property type="nucleotide sequence ID" value="NZ_PSZC01000013.1"/>
</dbReference>
<dbReference type="CDD" id="cd03448">
    <property type="entry name" value="HDE_HSD"/>
    <property type="match status" value="1"/>
</dbReference>
<dbReference type="InterPro" id="IPR054357">
    <property type="entry name" value="MFE-2_N"/>
</dbReference>
<dbReference type="GO" id="GO:0006635">
    <property type="term" value="P:fatty acid beta-oxidation"/>
    <property type="evidence" value="ECO:0007669"/>
    <property type="project" value="TreeGrafter"/>
</dbReference>
<dbReference type="GO" id="GO:0044594">
    <property type="term" value="F:17-beta-hydroxysteroid dehydrogenase (NAD+) activity"/>
    <property type="evidence" value="ECO:0007669"/>
    <property type="project" value="TreeGrafter"/>
</dbReference>
<dbReference type="Pfam" id="PF22622">
    <property type="entry name" value="MFE-2_hydrat-2_N"/>
    <property type="match status" value="1"/>
</dbReference>
<dbReference type="Gene3D" id="3.10.129.10">
    <property type="entry name" value="Hotdog Thioesterase"/>
    <property type="match status" value="1"/>
</dbReference>
<feature type="domain" description="MaoC-like" evidence="2">
    <location>
        <begin position="161"/>
        <end position="264"/>
    </location>
</feature>
<name>A0A2S6AN25_9NOCA</name>
<dbReference type="InterPro" id="IPR029069">
    <property type="entry name" value="HotDog_dom_sf"/>
</dbReference>
<dbReference type="OrthoDB" id="5522043at2"/>
<proteinExistence type="inferred from homology"/>
<dbReference type="PANTHER" id="PTHR13078:SF56">
    <property type="entry name" value="PEROXISOMAL MULTIFUNCTIONAL ENZYME TYPE 2"/>
    <property type="match status" value="1"/>
</dbReference>
<dbReference type="EMBL" id="PSZC01000013">
    <property type="protein sequence ID" value="PPJ36661.1"/>
    <property type="molecule type" value="Genomic_DNA"/>
</dbReference>
<accession>A0A2S6AN25</accession>
<comment type="caution">
    <text evidence="4">The sequence shown here is derived from an EMBL/GenBank/DDBJ whole genome shotgun (WGS) entry which is preliminary data.</text>
</comment>
<organism evidence="4 5">
    <name type="scientific">Nocardia nova</name>
    <dbReference type="NCBI Taxonomy" id="37330"/>
    <lineage>
        <taxon>Bacteria</taxon>
        <taxon>Bacillati</taxon>
        <taxon>Actinomycetota</taxon>
        <taxon>Actinomycetes</taxon>
        <taxon>Mycobacteriales</taxon>
        <taxon>Nocardiaceae</taxon>
        <taxon>Nocardia</taxon>
    </lineage>
</organism>
<reference evidence="4 5" key="1">
    <citation type="submission" date="2018-02" db="EMBL/GenBank/DDBJ databases">
        <title>8 Nocardia nova and 1 Nocardia cyriacigeorgica strain used for evolution to TMP-SMX.</title>
        <authorList>
            <person name="Mehta H."/>
            <person name="Weng J."/>
            <person name="Shamoo Y."/>
        </authorList>
    </citation>
    <scope>NUCLEOTIDE SEQUENCE [LARGE SCALE GENOMIC DNA]</scope>
    <source>
        <strain evidence="4 5">MDA3139</strain>
    </source>
</reference>
<sequence length="283" mass="30807">MTIYLDRIGEEWSAGERSWTERDALIYALGVGAGATDPAAELEFTTENSIGIVQKVLPTFAVLHGLQESDLARCGDFPLSSILHAEQHVELYGSLPTSARLDSTSRLVDIQDKGKGALLIVETDLLDQPTHALVARNRSAVFVRGEGGFGRNSSEGQVWSAPDREPDETVYLPTRPDQALLYRLSGDRNPLHSDPASAKSSGFQKPILHGLCTFGFTGRALLHAVCDSDPKLFGSMTGRFVAPVLPGEGLIVRLWRTDEGALFQAWVDDRLVLHRGVLSRSDA</sequence>
<evidence type="ECO:0000313" key="5">
    <source>
        <dbReference type="Proteomes" id="UP000239874"/>
    </source>
</evidence>
<gene>
    <name evidence="4" type="ORF">C5E45_19830</name>
</gene>
<dbReference type="AlphaFoldDB" id="A0A2S6AN25"/>
<dbReference type="SUPFAM" id="SSF54637">
    <property type="entry name" value="Thioesterase/thiol ester dehydrase-isomerase"/>
    <property type="match status" value="2"/>
</dbReference>
<comment type="similarity">
    <text evidence="1">Belongs to the enoyl-CoA hydratase/isomerase family.</text>
</comment>
<feature type="domain" description="Peroxisomal multifunctional enzyme type 2-like N-terminal" evidence="3">
    <location>
        <begin position="19"/>
        <end position="145"/>
    </location>
</feature>
<protein>
    <submittedName>
        <fullName evidence="4">Enoyl-CoA hydratase</fullName>
    </submittedName>
</protein>
<dbReference type="Proteomes" id="UP000239874">
    <property type="component" value="Unassembled WGS sequence"/>
</dbReference>
<dbReference type="PANTHER" id="PTHR13078">
    <property type="entry name" value="PEROXISOMAL MULTIFUNCTIONAL ENZYME TYPE 2-RELATED"/>
    <property type="match status" value="1"/>
</dbReference>
<evidence type="ECO:0000259" key="2">
    <source>
        <dbReference type="Pfam" id="PF01575"/>
    </source>
</evidence>
<dbReference type="InterPro" id="IPR002539">
    <property type="entry name" value="MaoC-like_dom"/>
</dbReference>
<evidence type="ECO:0000259" key="3">
    <source>
        <dbReference type="Pfam" id="PF22622"/>
    </source>
</evidence>
<dbReference type="GO" id="GO:0003857">
    <property type="term" value="F:(3S)-3-hydroxyacyl-CoA dehydrogenase (NAD+) activity"/>
    <property type="evidence" value="ECO:0007669"/>
    <property type="project" value="TreeGrafter"/>
</dbReference>